<comment type="similarity">
    <text evidence="2 6">Belongs to the CSM3 family.</text>
</comment>
<gene>
    <name evidence="10" type="ORF">NSK_001693</name>
</gene>
<dbReference type="GO" id="GO:0003677">
    <property type="term" value="F:DNA binding"/>
    <property type="evidence" value="ECO:0007669"/>
    <property type="project" value="TreeGrafter"/>
</dbReference>
<evidence type="ECO:0000256" key="2">
    <source>
        <dbReference type="ARBA" id="ARBA00006075"/>
    </source>
</evidence>
<feature type="region of interest" description="Disordered" evidence="8">
    <location>
        <begin position="1"/>
        <end position="58"/>
    </location>
</feature>
<feature type="compositionally biased region" description="Basic and acidic residues" evidence="8">
    <location>
        <begin position="717"/>
        <end position="726"/>
    </location>
</feature>
<dbReference type="EMBL" id="SDOX01000006">
    <property type="protein sequence ID" value="TFJ87361.1"/>
    <property type="molecule type" value="Genomic_DNA"/>
</dbReference>
<dbReference type="PANTHER" id="PTHR13220">
    <property type="entry name" value="TIMELESS INTERACTING-RELATED"/>
    <property type="match status" value="1"/>
</dbReference>
<dbReference type="OrthoDB" id="437078at2759"/>
<feature type="compositionally biased region" description="Low complexity" evidence="8">
    <location>
        <begin position="513"/>
        <end position="527"/>
    </location>
</feature>
<feature type="compositionally biased region" description="Basic residues" evidence="8">
    <location>
        <begin position="286"/>
        <end position="298"/>
    </location>
</feature>
<keyword evidence="7" id="KW-0175">Coiled coil</keyword>
<feature type="region of interest" description="Disordered" evidence="8">
    <location>
        <begin position="260"/>
        <end position="394"/>
    </location>
</feature>
<evidence type="ECO:0000256" key="3">
    <source>
        <dbReference type="ARBA" id="ARBA00022763"/>
    </source>
</evidence>
<feature type="compositionally biased region" description="Basic and acidic residues" evidence="8">
    <location>
        <begin position="463"/>
        <end position="482"/>
    </location>
</feature>
<feature type="compositionally biased region" description="Low complexity" evidence="8">
    <location>
        <begin position="337"/>
        <end position="357"/>
    </location>
</feature>
<evidence type="ECO:0000256" key="7">
    <source>
        <dbReference type="SAM" id="Coils"/>
    </source>
</evidence>
<evidence type="ECO:0000256" key="8">
    <source>
        <dbReference type="SAM" id="MobiDB-lite"/>
    </source>
</evidence>
<feature type="compositionally biased region" description="Low complexity" evidence="8">
    <location>
        <begin position="275"/>
        <end position="285"/>
    </location>
</feature>
<dbReference type="Proteomes" id="UP000355283">
    <property type="component" value="Unassembled WGS sequence"/>
</dbReference>
<feature type="region of interest" description="Disordered" evidence="8">
    <location>
        <begin position="463"/>
        <end position="566"/>
    </location>
</feature>
<dbReference type="GO" id="GO:0043111">
    <property type="term" value="P:replication fork arrest"/>
    <property type="evidence" value="ECO:0007669"/>
    <property type="project" value="TreeGrafter"/>
</dbReference>
<protein>
    <recommendedName>
        <fullName evidence="9">Chromosome segregation in meiosis protein 3 domain-containing protein</fullName>
    </recommendedName>
</protein>
<feature type="compositionally biased region" description="Acidic residues" evidence="8">
    <location>
        <begin position="360"/>
        <end position="371"/>
    </location>
</feature>
<reference evidence="10 11" key="1">
    <citation type="submission" date="2019-01" db="EMBL/GenBank/DDBJ databases">
        <title>Nuclear Genome Assembly of the Microalgal Biofuel strain Nannochloropsis salina CCMP1776.</title>
        <authorList>
            <person name="Hovde B."/>
        </authorList>
    </citation>
    <scope>NUCLEOTIDE SEQUENCE [LARGE SCALE GENOMIC DNA]</scope>
    <source>
        <strain evidence="10 11">CCMP1776</strain>
    </source>
</reference>
<comment type="function">
    <text evidence="6">Plays an important role in the control of DNA replication and the maintenance of replication fork stability.</text>
</comment>
<feature type="compositionally biased region" description="Basic residues" evidence="8">
    <location>
        <begin position="483"/>
        <end position="512"/>
    </location>
</feature>
<feature type="compositionally biased region" description="Low complexity" evidence="8">
    <location>
        <begin position="18"/>
        <end position="27"/>
    </location>
</feature>
<dbReference type="InterPro" id="IPR012923">
    <property type="entry name" value="Csm3"/>
</dbReference>
<evidence type="ECO:0000256" key="4">
    <source>
        <dbReference type="ARBA" id="ARBA00023242"/>
    </source>
</evidence>
<evidence type="ECO:0000256" key="6">
    <source>
        <dbReference type="RuleBase" id="RU366049"/>
    </source>
</evidence>
<sequence>MARLDEDLYSDESETDVVRVSSGPRSSVDSDKGGDGREGDMDEEDNGKNTGAGEEDEILSSLMDKADAEAAIGGNVKPKQRRPRFTEDHVIGPRGLERIYTTFPSLCAFRGEGHEAQDLHRLLRCYKEWAHQLFPQLAFEDLLDRVQNLSGKARVRRCLEDMRETERERYLAANFGNDYEDKMAEYRRKKAKEEARLEAERVRRREEMYGIGRKRAGEEGGKEGEVAVEDLGAVEDVEEKERRRQERRERIAAELAAKAEARRIEKEREKKQKQLAKQAAKQAARVAKRKTKSTKKTKKASDNGDSSSESAFDAENNGREPSGRLRRRTGASLGRRSSSSSSSSSTSSSSSSSSSSSEGMETEDSQAENGEDAAGAGDGVPRVKRARLEGDHEGTEKLRALLVRYFEEGKYQDIRVSEILRTAQEDFGLVNHEPAVLKSVVMAMIKEIARKNFRRRAREERAAEKLARSRQKEEARAEARREKERRKEKKRQRRKALAARKKLVTKATRQRRAAAAAASKAWTEPAAPGSEGSDKEREGEWSDGGRKEESREGPREGAGERLPVSRAAMTTYLEDMLTGVSLEDTSTKTILTSLRTHFELDIAEFAAVRGPAREILSEIVTRVMSLSQLEEEEGNGVTLPVETGEERVPGSPEPFGSGGLGVSPPPVDDLLGQALAEVGGMGMGESAGEVFGRHGLTGAQEEEDMKALFAEFDEHEEDGHRRHLLEETSAPRGWRDGSEDLGEKNDGGETDEDAGRAAGERLGGKGDPVHDLMEASPAMRPKVTSPSMERDEDRMDVVGDERQAQVVVGADGGSSQDY</sequence>
<comment type="subcellular location">
    <subcellularLocation>
        <location evidence="1 6">Nucleus</location>
    </subcellularLocation>
</comment>
<comment type="caution">
    <text evidence="10">The sequence shown here is derived from an EMBL/GenBank/DDBJ whole genome shotgun (WGS) entry which is preliminary data.</text>
</comment>
<organism evidence="10 11">
    <name type="scientific">Nannochloropsis salina CCMP1776</name>
    <dbReference type="NCBI Taxonomy" id="1027361"/>
    <lineage>
        <taxon>Eukaryota</taxon>
        <taxon>Sar</taxon>
        <taxon>Stramenopiles</taxon>
        <taxon>Ochrophyta</taxon>
        <taxon>Eustigmatophyceae</taxon>
        <taxon>Eustigmatales</taxon>
        <taxon>Monodopsidaceae</taxon>
        <taxon>Microchloropsis</taxon>
        <taxon>Microchloropsis salina</taxon>
    </lineage>
</organism>
<evidence type="ECO:0000256" key="5">
    <source>
        <dbReference type="ARBA" id="ARBA00023306"/>
    </source>
</evidence>
<evidence type="ECO:0000313" key="11">
    <source>
        <dbReference type="Proteomes" id="UP000355283"/>
    </source>
</evidence>
<feature type="compositionally biased region" description="Basic and acidic residues" evidence="8">
    <location>
        <begin position="28"/>
        <end position="39"/>
    </location>
</feature>
<keyword evidence="4 6" id="KW-0539">Nucleus</keyword>
<evidence type="ECO:0000313" key="10">
    <source>
        <dbReference type="EMBL" id="TFJ87361.1"/>
    </source>
</evidence>
<dbReference type="GO" id="GO:0006974">
    <property type="term" value="P:DNA damage response"/>
    <property type="evidence" value="ECO:0007669"/>
    <property type="project" value="UniProtKB-KW"/>
</dbReference>
<keyword evidence="5 6" id="KW-0131">Cell cycle</keyword>
<dbReference type="GO" id="GO:0000076">
    <property type="term" value="P:DNA replication checkpoint signaling"/>
    <property type="evidence" value="ECO:0007669"/>
    <property type="project" value="UniProtKB-UniRule"/>
</dbReference>
<feature type="compositionally biased region" description="Basic and acidic residues" evidence="8">
    <location>
        <begin position="788"/>
        <end position="803"/>
    </location>
</feature>
<accession>A0A4D9D6M9</accession>
<evidence type="ECO:0000256" key="1">
    <source>
        <dbReference type="ARBA" id="ARBA00004123"/>
    </source>
</evidence>
<feature type="compositionally biased region" description="Basic and acidic residues" evidence="8">
    <location>
        <begin position="532"/>
        <end position="559"/>
    </location>
</feature>
<dbReference type="InterPro" id="IPR040038">
    <property type="entry name" value="TIPIN/Csm3/Swi3"/>
</dbReference>
<name>A0A4D9D6M9_9STRA</name>
<feature type="compositionally biased region" description="Basic and acidic residues" evidence="8">
    <location>
        <begin position="260"/>
        <end position="272"/>
    </location>
</feature>
<feature type="coiled-coil region" evidence="7">
    <location>
        <begin position="176"/>
        <end position="203"/>
    </location>
</feature>
<keyword evidence="11" id="KW-1185">Reference proteome</keyword>
<dbReference type="Pfam" id="PF07962">
    <property type="entry name" value="Swi3"/>
    <property type="match status" value="1"/>
</dbReference>
<dbReference type="GO" id="GO:0031298">
    <property type="term" value="C:replication fork protection complex"/>
    <property type="evidence" value="ECO:0007669"/>
    <property type="project" value="TreeGrafter"/>
</dbReference>
<feature type="region of interest" description="Disordered" evidence="8">
    <location>
        <begin position="712"/>
        <end position="818"/>
    </location>
</feature>
<proteinExistence type="inferred from homology"/>
<feature type="domain" description="Chromosome segregation in meiosis protein 3" evidence="9">
    <location>
        <begin position="85"/>
        <end position="166"/>
    </location>
</feature>
<dbReference type="AlphaFoldDB" id="A0A4D9D6M9"/>
<feature type="compositionally biased region" description="Basic and acidic residues" evidence="8">
    <location>
        <begin position="733"/>
        <end position="773"/>
    </location>
</feature>
<dbReference type="PANTHER" id="PTHR13220:SF11">
    <property type="entry name" value="TIMELESS-INTERACTING PROTEIN"/>
    <property type="match status" value="1"/>
</dbReference>
<keyword evidence="3 6" id="KW-0227">DNA damage</keyword>
<dbReference type="GO" id="GO:0031297">
    <property type="term" value="P:replication fork processing"/>
    <property type="evidence" value="ECO:0007669"/>
    <property type="project" value="UniProtKB-UniRule"/>
</dbReference>
<evidence type="ECO:0000259" key="9">
    <source>
        <dbReference type="Pfam" id="PF07962"/>
    </source>
</evidence>